<organism evidence="4 5">
    <name type="scientific">Rotaria magnacalcarata</name>
    <dbReference type="NCBI Taxonomy" id="392030"/>
    <lineage>
        <taxon>Eukaryota</taxon>
        <taxon>Metazoa</taxon>
        <taxon>Spiralia</taxon>
        <taxon>Gnathifera</taxon>
        <taxon>Rotifera</taxon>
        <taxon>Eurotatoria</taxon>
        <taxon>Bdelloidea</taxon>
        <taxon>Philodinida</taxon>
        <taxon>Philodinidae</taxon>
        <taxon>Rotaria</taxon>
    </lineage>
</organism>
<sequence>MLNENEIFISGLPSDMEKQRLFDTLRDMFSTVGSIKSDTLTEKPCIYLFRSKDDTTQLTGEATVTFEKKEIAEKAFENYNGKF</sequence>
<dbReference type="Gene3D" id="3.30.70.330">
    <property type="match status" value="1"/>
</dbReference>
<proteinExistence type="predicted"/>
<dbReference type="EMBL" id="CAJNRG010011057">
    <property type="protein sequence ID" value="CAF2128537.1"/>
    <property type="molecule type" value="Genomic_DNA"/>
</dbReference>
<reference evidence="4" key="1">
    <citation type="submission" date="2021-02" db="EMBL/GenBank/DDBJ databases">
        <authorList>
            <person name="Nowell W R."/>
        </authorList>
    </citation>
    <scope>NUCLEOTIDE SEQUENCE</scope>
</reference>
<comment type="caution">
    <text evidence="4">The sequence shown here is derived from an EMBL/GenBank/DDBJ whole genome shotgun (WGS) entry which is preliminary data.</text>
</comment>
<accession>A0A819NG19</accession>
<dbReference type="Proteomes" id="UP000663842">
    <property type="component" value="Unassembled WGS sequence"/>
</dbReference>
<dbReference type="Proteomes" id="UP000663887">
    <property type="component" value="Unassembled WGS sequence"/>
</dbReference>
<name>A0A819NG19_9BILA</name>
<dbReference type="SUPFAM" id="SSF54928">
    <property type="entry name" value="RNA-binding domain, RBD"/>
    <property type="match status" value="1"/>
</dbReference>
<dbReference type="AlphaFoldDB" id="A0A819NG19"/>
<keyword evidence="1" id="KW-0694">RNA-binding</keyword>
<dbReference type="Pfam" id="PF00076">
    <property type="entry name" value="RRM_1"/>
    <property type="match status" value="1"/>
</dbReference>
<evidence type="ECO:0000313" key="5">
    <source>
        <dbReference type="Proteomes" id="UP000663842"/>
    </source>
</evidence>
<dbReference type="InterPro" id="IPR012677">
    <property type="entry name" value="Nucleotide-bd_a/b_plait_sf"/>
</dbReference>
<dbReference type="EMBL" id="CAJOBF010001908">
    <property type="protein sequence ID" value="CAF3994272.1"/>
    <property type="molecule type" value="Genomic_DNA"/>
</dbReference>
<evidence type="ECO:0000259" key="2">
    <source>
        <dbReference type="PROSITE" id="PS50102"/>
    </source>
</evidence>
<evidence type="ECO:0000313" key="3">
    <source>
        <dbReference type="EMBL" id="CAF2128537.1"/>
    </source>
</evidence>
<protein>
    <recommendedName>
        <fullName evidence="2">RRM domain-containing protein</fullName>
    </recommendedName>
</protein>
<dbReference type="InterPro" id="IPR035979">
    <property type="entry name" value="RBD_domain_sf"/>
</dbReference>
<evidence type="ECO:0000256" key="1">
    <source>
        <dbReference type="PROSITE-ProRule" id="PRU00176"/>
    </source>
</evidence>
<dbReference type="PROSITE" id="PS50102">
    <property type="entry name" value="RRM"/>
    <property type="match status" value="1"/>
</dbReference>
<dbReference type="GO" id="GO:0003723">
    <property type="term" value="F:RNA binding"/>
    <property type="evidence" value="ECO:0007669"/>
    <property type="project" value="UniProtKB-UniRule"/>
</dbReference>
<gene>
    <name evidence="4" type="ORF">UXM345_LOCUS15791</name>
    <name evidence="3" type="ORF">XDN619_LOCUS24259</name>
</gene>
<feature type="domain" description="RRM" evidence="2">
    <location>
        <begin position="5"/>
        <end position="83"/>
    </location>
</feature>
<evidence type="ECO:0000313" key="4">
    <source>
        <dbReference type="EMBL" id="CAF3994272.1"/>
    </source>
</evidence>
<dbReference type="InterPro" id="IPR000504">
    <property type="entry name" value="RRM_dom"/>
</dbReference>